<dbReference type="EMBL" id="AFCT01001801">
    <property type="protein sequence ID" value="EHC81926.1"/>
    <property type="molecule type" value="Genomic_DNA"/>
</dbReference>
<gene>
    <name evidence="2" type="ORF">LTSERUB_4944</name>
</gene>
<feature type="non-terminal residue" evidence="2">
    <location>
        <position position="44"/>
    </location>
</feature>
<dbReference type="InterPro" id="IPR005180">
    <property type="entry name" value="DUF302"/>
</dbReference>
<evidence type="ECO:0000313" key="2">
    <source>
        <dbReference type="EMBL" id="EHC81926.1"/>
    </source>
</evidence>
<dbReference type="InterPro" id="IPR035923">
    <property type="entry name" value="TT1751-like_sf"/>
</dbReference>
<evidence type="ECO:0000259" key="1">
    <source>
        <dbReference type="Pfam" id="PF03625"/>
    </source>
</evidence>
<reference evidence="2 3" key="1">
    <citation type="journal article" date="2011" name="BMC Genomics">
        <title>Genome sequencing reveals diversification of virulence factor content and possible host adaptation in distinct subpopulations of Salmonella enterica.</title>
        <authorList>
            <person name="den Bakker H.C."/>
            <person name="Moreno Switt A.I."/>
            <person name="Govoni G."/>
            <person name="Cummings C.A."/>
            <person name="Ranieri M.L."/>
            <person name="Degoricija L."/>
            <person name="Hoelzer K."/>
            <person name="Rodriguez-Rivera L.D."/>
            <person name="Brown S."/>
            <person name="Bolchacova E."/>
            <person name="Furtado M.R."/>
            <person name="Wiedmann M."/>
        </authorList>
    </citation>
    <scope>NUCLEOTIDE SEQUENCE [LARGE SCALE GENOMIC DNA]</scope>
    <source>
        <strain evidence="2 3">A4-653</strain>
    </source>
</reference>
<dbReference type="AlphaFoldDB" id="G5QPJ0"/>
<feature type="domain" description="DUF302" evidence="1">
    <location>
        <begin position="1"/>
        <end position="30"/>
    </location>
</feature>
<evidence type="ECO:0000313" key="3">
    <source>
        <dbReference type="Proteomes" id="UP000004903"/>
    </source>
</evidence>
<dbReference type="Proteomes" id="UP000004903">
    <property type="component" value="Unassembled WGS sequence"/>
</dbReference>
<organism evidence="2 3">
    <name type="scientific">Salmonella enterica subsp. enterica serovar Rubislaw str. A4-653</name>
    <dbReference type="NCBI Taxonomy" id="913081"/>
    <lineage>
        <taxon>Bacteria</taxon>
        <taxon>Pseudomonadati</taxon>
        <taxon>Pseudomonadota</taxon>
        <taxon>Gammaproteobacteria</taxon>
        <taxon>Enterobacterales</taxon>
        <taxon>Enterobacteriaceae</taxon>
        <taxon>Salmonella</taxon>
    </lineage>
</organism>
<accession>G5QPJ0</accession>
<sequence>MLAHPDLALDLPFRVLISQLPDGQVDVSYHAAEELQRFYYLPAC</sequence>
<name>G5QPJ0_SALRU</name>
<comment type="caution">
    <text evidence="2">The sequence shown here is derived from an EMBL/GenBank/DDBJ whole genome shotgun (WGS) entry which is preliminary data.</text>
</comment>
<dbReference type="Pfam" id="PF03625">
    <property type="entry name" value="DUF302"/>
    <property type="match status" value="1"/>
</dbReference>
<proteinExistence type="predicted"/>
<protein>
    <submittedName>
        <fullName evidence="2">Putative inner membrane or exported</fullName>
    </submittedName>
</protein>
<dbReference type="SUPFAM" id="SSF103247">
    <property type="entry name" value="TT1751-like"/>
    <property type="match status" value="1"/>
</dbReference>